<protein>
    <submittedName>
        <fullName evidence="1">Uncharacterized protein</fullName>
    </submittedName>
</protein>
<sequence>MLSYFRSDVDILLRCCIVFRKQFMEIANVHPFRYTDTMKKIKQFISIRAVSSMDALYASTETPCIR</sequence>
<gene>
    <name evidence="1" type="ORF">NPIL_325431</name>
</gene>
<dbReference type="AlphaFoldDB" id="A0A8X6MUI0"/>
<proteinExistence type="predicted"/>
<evidence type="ECO:0000313" key="2">
    <source>
        <dbReference type="Proteomes" id="UP000887013"/>
    </source>
</evidence>
<name>A0A8X6MUI0_NEPPI</name>
<comment type="caution">
    <text evidence="1">The sequence shown here is derived from an EMBL/GenBank/DDBJ whole genome shotgun (WGS) entry which is preliminary data.</text>
</comment>
<organism evidence="1 2">
    <name type="scientific">Nephila pilipes</name>
    <name type="common">Giant wood spider</name>
    <name type="synonym">Nephila maculata</name>
    <dbReference type="NCBI Taxonomy" id="299642"/>
    <lineage>
        <taxon>Eukaryota</taxon>
        <taxon>Metazoa</taxon>
        <taxon>Ecdysozoa</taxon>
        <taxon>Arthropoda</taxon>
        <taxon>Chelicerata</taxon>
        <taxon>Arachnida</taxon>
        <taxon>Araneae</taxon>
        <taxon>Araneomorphae</taxon>
        <taxon>Entelegynae</taxon>
        <taxon>Araneoidea</taxon>
        <taxon>Nephilidae</taxon>
        <taxon>Nephila</taxon>
    </lineage>
</organism>
<keyword evidence="2" id="KW-1185">Reference proteome</keyword>
<reference evidence="1" key="1">
    <citation type="submission" date="2020-08" db="EMBL/GenBank/DDBJ databases">
        <title>Multicomponent nature underlies the extraordinary mechanical properties of spider dragline silk.</title>
        <authorList>
            <person name="Kono N."/>
            <person name="Nakamura H."/>
            <person name="Mori M."/>
            <person name="Yoshida Y."/>
            <person name="Ohtoshi R."/>
            <person name="Malay A.D."/>
            <person name="Moran D.A.P."/>
            <person name="Tomita M."/>
            <person name="Numata K."/>
            <person name="Arakawa K."/>
        </authorList>
    </citation>
    <scope>NUCLEOTIDE SEQUENCE</scope>
</reference>
<dbReference type="Proteomes" id="UP000887013">
    <property type="component" value="Unassembled WGS sequence"/>
</dbReference>
<dbReference type="EMBL" id="BMAW01051129">
    <property type="protein sequence ID" value="GFS78795.1"/>
    <property type="molecule type" value="Genomic_DNA"/>
</dbReference>
<accession>A0A8X6MUI0</accession>
<dbReference type="OrthoDB" id="6436648at2759"/>
<evidence type="ECO:0000313" key="1">
    <source>
        <dbReference type="EMBL" id="GFS78795.1"/>
    </source>
</evidence>